<feature type="non-terminal residue" evidence="4">
    <location>
        <position position="1"/>
    </location>
</feature>
<dbReference type="SUPFAM" id="SSF53474">
    <property type="entry name" value="alpha/beta-Hydrolases"/>
    <property type="match status" value="1"/>
</dbReference>
<accession>A0A815KGF7</accession>
<evidence type="ECO:0000313" key="4">
    <source>
        <dbReference type="EMBL" id="CAF1392973.1"/>
    </source>
</evidence>
<dbReference type="InterPro" id="IPR029058">
    <property type="entry name" value="AB_hydrolase_fold"/>
</dbReference>
<dbReference type="InterPro" id="IPR036188">
    <property type="entry name" value="FAD/NAD-bd_sf"/>
</dbReference>
<dbReference type="InterPro" id="IPR013094">
    <property type="entry name" value="AB_hydrolase_3"/>
</dbReference>
<dbReference type="PANTHER" id="PTHR48081:SF8">
    <property type="entry name" value="ALPHA_BETA HYDROLASE FOLD-3 DOMAIN-CONTAINING PROTEIN-RELATED"/>
    <property type="match status" value="1"/>
</dbReference>
<name>A0A815KGF7_9BILA</name>
<dbReference type="PANTHER" id="PTHR48081">
    <property type="entry name" value="AB HYDROLASE SUPERFAMILY PROTEIN C4A8.06C"/>
    <property type="match status" value="1"/>
</dbReference>
<proteinExistence type="inferred from homology"/>
<keyword evidence="2" id="KW-0378">Hydrolase</keyword>
<dbReference type="Gene3D" id="3.50.50.60">
    <property type="entry name" value="FAD/NAD(P)-binding domain"/>
    <property type="match status" value="1"/>
</dbReference>
<dbReference type="Proteomes" id="UP000663854">
    <property type="component" value="Unassembled WGS sequence"/>
</dbReference>
<dbReference type="Pfam" id="PF07859">
    <property type="entry name" value="Abhydrolase_3"/>
    <property type="match status" value="1"/>
</dbReference>
<dbReference type="Gene3D" id="3.40.50.1820">
    <property type="entry name" value="alpha/beta hydrolase"/>
    <property type="match status" value="1"/>
</dbReference>
<comment type="caution">
    <text evidence="4">The sequence shown here is derived from an EMBL/GenBank/DDBJ whole genome shotgun (WGS) entry which is preliminary data.</text>
</comment>
<comment type="similarity">
    <text evidence="1">Belongs to the 'GDXG' lipolytic enzyme family.</text>
</comment>
<organism evidence="4 5">
    <name type="scientific">Rotaria sordida</name>
    <dbReference type="NCBI Taxonomy" id="392033"/>
    <lineage>
        <taxon>Eukaryota</taxon>
        <taxon>Metazoa</taxon>
        <taxon>Spiralia</taxon>
        <taxon>Gnathifera</taxon>
        <taxon>Rotifera</taxon>
        <taxon>Eurotatoria</taxon>
        <taxon>Bdelloidea</taxon>
        <taxon>Philodinida</taxon>
        <taxon>Philodinidae</taxon>
        <taxon>Rotaria</taxon>
    </lineage>
</organism>
<sequence length="811" mass="92199">DPRFNNETLALLQFFAQNPLPQDIEVETLRLYAEDIHQKINKKLHETFKGTIEEKTVKTNSTEIPITIYTPLNVNKDKLVIYFHGGGWVVCSPKTTQTIVNYTADVTKTIWISVEYRLGPEYKYPIWLDDALDVTQHIIQNRTAYGVNETAKIGVAGDSAGGMISASLSHLLKGIDFQILIYAALDILGETPSYKEFANPMYFLTPELMKWYSTHAFHNLDDVKDPRASVLLNRTFEGLPPCLFIVADLDILRDGNLEYQKLLEKAGVQTKLVLMKNVIHLFFTLPVQFVSNIPEYDHAIIIGGSFGGMVTAAYLSKYFKRITIIESDDVLNDTFNKSTPSEILDYRCHLESPTSIGRSGVSQIYQPHTVAREGFNILQKLFPHLKDKLINEYDIRSYSLKNDARLVINGILFNQNLTDDFECLGIDLFTLEIALRKELCLQYGKQIEWICNARAIQLIVDQSANTVQGVKYRLKHNIGSSSLNIYGNFIVDCTGRNTSSTKWLKESFNLIVPTVQIHFGSGYVTFIGERFKTGDPSLDSKSILINNGNTPENNIGYGITPIRTIKTNDENSLGTLSTIGFGCVNSEYPPNDSYENLLEWAKEHLDNEINSILKSTRVCSPLIPYRRAIGDRKYVELLGKKWPKNYILLGDAMCTFNPQFGQGITHACRHARELRKIFDEHCHKLEDISYIFNRRASAISEECWLASTANDWKTPTLKVIKTDQNGKIQTYQQDSNFNTANGSKLRIPLMVKFLQWYSYWFLQCASKSGQLSTDFLHVTGQSCNPLILMKPMTFLQVCYMALIHRFHLSKN</sequence>
<evidence type="ECO:0000259" key="3">
    <source>
        <dbReference type="Pfam" id="PF07859"/>
    </source>
</evidence>
<dbReference type="SUPFAM" id="SSF51905">
    <property type="entry name" value="FAD/NAD(P)-binding domain"/>
    <property type="match status" value="1"/>
</dbReference>
<evidence type="ECO:0000313" key="5">
    <source>
        <dbReference type="Proteomes" id="UP000663854"/>
    </source>
</evidence>
<dbReference type="GO" id="GO:0016787">
    <property type="term" value="F:hydrolase activity"/>
    <property type="evidence" value="ECO:0007669"/>
    <property type="project" value="UniProtKB-KW"/>
</dbReference>
<dbReference type="InterPro" id="IPR050300">
    <property type="entry name" value="GDXG_lipolytic_enzyme"/>
</dbReference>
<dbReference type="AlphaFoldDB" id="A0A815KGF7"/>
<feature type="domain" description="Alpha/beta hydrolase fold-3" evidence="3">
    <location>
        <begin position="80"/>
        <end position="283"/>
    </location>
</feature>
<reference evidence="4" key="1">
    <citation type="submission" date="2021-02" db="EMBL/GenBank/DDBJ databases">
        <authorList>
            <person name="Nowell W R."/>
        </authorList>
    </citation>
    <scope>NUCLEOTIDE SEQUENCE</scope>
</reference>
<protein>
    <recommendedName>
        <fullName evidence="3">Alpha/beta hydrolase fold-3 domain-containing protein</fullName>
    </recommendedName>
</protein>
<dbReference type="PROSITE" id="PS01173">
    <property type="entry name" value="LIPASE_GDXG_HIS"/>
    <property type="match status" value="1"/>
</dbReference>
<dbReference type="InterPro" id="IPR002168">
    <property type="entry name" value="Lipase_GDXG_HIS_AS"/>
</dbReference>
<evidence type="ECO:0000256" key="1">
    <source>
        <dbReference type="ARBA" id="ARBA00010515"/>
    </source>
</evidence>
<evidence type="ECO:0000256" key="2">
    <source>
        <dbReference type="ARBA" id="ARBA00022801"/>
    </source>
</evidence>
<dbReference type="EMBL" id="CAJNOH010005243">
    <property type="protein sequence ID" value="CAF1392973.1"/>
    <property type="molecule type" value="Genomic_DNA"/>
</dbReference>
<gene>
    <name evidence="4" type="ORF">PYM288_LOCUS34430</name>
</gene>